<evidence type="ECO:0000313" key="7">
    <source>
        <dbReference type="Proteomes" id="UP000051445"/>
    </source>
</evidence>
<dbReference type="EMBL" id="AZER01000024">
    <property type="protein sequence ID" value="KRL26149.1"/>
    <property type="molecule type" value="Genomic_DNA"/>
</dbReference>
<reference evidence="6 7" key="1">
    <citation type="journal article" date="2015" name="Genome Announc.">
        <title>Expanding the biotechnology potential of lactobacilli through comparative genomics of 213 strains and associated genera.</title>
        <authorList>
            <person name="Sun Z."/>
            <person name="Harris H.M."/>
            <person name="McCann A."/>
            <person name="Guo C."/>
            <person name="Argimon S."/>
            <person name="Zhang W."/>
            <person name="Yang X."/>
            <person name="Jeffery I.B."/>
            <person name="Cooney J.C."/>
            <person name="Kagawa T.F."/>
            <person name="Liu W."/>
            <person name="Song Y."/>
            <person name="Salvetti E."/>
            <person name="Wrobel A."/>
            <person name="Rasinkangas P."/>
            <person name="Parkhill J."/>
            <person name="Rea M.C."/>
            <person name="O'Sullivan O."/>
            <person name="Ritari J."/>
            <person name="Douillard F.P."/>
            <person name="Paul Ross R."/>
            <person name="Yang R."/>
            <person name="Briner A.E."/>
            <person name="Felis G.E."/>
            <person name="de Vos W.M."/>
            <person name="Barrangou R."/>
            <person name="Klaenhammer T.R."/>
            <person name="Caufield P.W."/>
            <person name="Cui Y."/>
            <person name="Zhang H."/>
            <person name="O'Toole P.W."/>
        </authorList>
    </citation>
    <scope>NUCLEOTIDE SEQUENCE [LARGE SCALE GENOMIC DNA]</scope>
    <source>
        <strain evidence="6 7">DSM 13145</strain>
    </source>
</reference>
<dbReference type="Proteomes" id="UP000051445">
    <property type="component" value="Unassembled WGS sequence"/>
</dbReference>
<dbReference type="STRING" id="1423746.FD27_GL001286"/>
<dbReference type="InterPro" id="IPR002781">
    <property type="entry name" value="TM_pro_TauE-like"/>
</dbReference>
<keyword evidence="4 5" id="KW-0472">Membrane</keyword>
<feature type="transmembrane region" description="Helical" evidence="5">
    <location>
        <begin position="75"/>
        <end position="93"/>
    </location>
</feature>
<keyword evidence="2 5" id="KW-0812">Transmembrane</keyword>
<protein>
    <recommendedName>
        <fullName evidence="5">Probable membrane transporter protein</fullName>
    </recommendedName>
</protein>
<keyword evidence="3 5" id="KW-1133">Transmembrane helix</keyword>
<dbReference type="PANTHER" id="PTHR43483:SF3">
    <property type="entry name" value="MEMBRANE TRANSPORTER PROTEIN HI_0806-RELATED"/>
    <property type="match status" value="1"/>
</dbReference>
<comment type="caution">
    <text evidence="6">The sequence shown here is derived from an EMBL/GenBank/DDBJ whole genome shotgun (WGS) entry which is preliminary data.</text>
</comment>
<dbReference type="Pfam" id="PF01925">
    <property type="entry name" value="TauE"/>
    <property type="match status" value="1"/>
</dbReference>
<evidence type="ECO:0000313" key="6">
    <source>
        <dbReference type="EMBL" id="KRL26149.1"/>
    </source>
</evidence>
<feature type="transmembrane region" description="Helical" evidence="5">
    <location>
        <begin position="163"/>
        <end position="184"/>
    </location>
</feature>
<evidence type="ECO:0000256" key="5">
    <source>
        <dbReference type="RuleBase" id="RU363041"/>
    </source>
</evidence>
<dbReference type="OrthoDB" id="2324380at2"/>
<evidence type="ECO:0000256" key="1">
    <source>
        <dbReference type="ARBA" id="ARBA00004141"/>
    </source>
</evidence>
<gene>
    <name evidence="6" type="ORF">FD27_GL001286</name>
</gene>
<keyword evidence="7" id="KW-1185">Reference proteome</keyword>
<feature type="transmembrane region" description="Helical" evidence="5">
    <location>
        <begin position="226"/>
        <end position="243"/>
    </location>
</feature>
<evidence type="ECO:0000256" key="3">
    <source>
        <dbReference type="ARBA" id="ARBA00022989"/>
    </source>
</evidence>
<dbReference type="PANTHER" id="PTHR43483">
    <property type="entry name" value="MEMBRANE TRANSPORTER PROTEIN HI_0806-RELATED"/>
    <property type="match status" value="1"/>
</dbReference>
<organism evidence="6 7">
    <name type="scientific">Limosilactobacillus frumenti DSM 13145</name>
    <dbReference type="NCBI Taxonomy" id="1423746"/>
    <lineage>
        <taxon>Bacteria</taxon>
        <taxon>Bacillati</taxon>
        <taxon>Bacillota</taxon>
        <taxon>Bacilli</taxon>
        <taxon>Lactobacillales</taxon>
        <taxon>Lactobacillaceae</taxon>
        <taxon>Limosilactobacillus</taxon>
    </lineage>
</organism>
<evidence type="ECO:0000256" key="4">
    <source>
        <dbReference type="ARBA" id="ARBA00023136"/>
    </source>
</evidence>
<keyword evidence="5" id="KW-1003">Cell membrane</keyword>
<comment type="subcellular location">
    <subcellularLocation>
        <location evidence="5">Cell membrane</location>
        <topology evidence="5">Multi-pass membrane protein</topology>
    </subcellularLocation>
    <subcellularLocation>
        <location evidence="1">Membrane</location>
        <topology evidence="1">Multi-pass membrane protein</topology>
    </subcellularLocation>
</comment>
<proteinExistence type="inferred from homology"/>
<accession>A0A0R1P8E4</accession>
<name>A0A0R1P8E4_9LACO</name>
<feature type="transmembrane region" description="Helical" evidence="5">
    <location>
        <begin position="191"/>
        <end position="214"/>
    </location>
</feature>
<dbReference type="RefSeq" id="WP_057752181.1">
    <property type="nucleotide sequence ID" value="NZ_AZER01000024.1"/>
</dbReference>
<comment type="similarity">
    <text evidence="5">Belongs to the 4-toluene sulfonate uptake permease (TSUP) (TC 2.A.102) family.</text>
</comment>
<dbReference type="AlphaFoldDB" id="A0A0R1P8E4"/>
<feature type="transmembrane region" description="Helical" evidence="5">
    <location>
        <begin position="43"/>
        <end position="63"/>
    </location>
</feature>
<sequence length="244" mass="25632">MQVALLFLFGLLIGTVIIALGGGGGAFYLGVLTAVFQLDPAQAAATSLVTAIPSILIGVIGYWRGHKIDFHLGNQMLIAALPAVIIGALISPYIPKPLYKWIIGIILTWLGCRIFIKHSKKQTHDGKWAARLYGILAGLMVGVAGLSGGGPILAGLLILGEDLFRATATSAYVLSGMCLLGAILHTTSGQVNWPVGIPLMLGAIIGAILAPRLMDLLSKKPQSGKYIQTFIAILLIVMGVKTVL</sequence>
<feature type="transmembrane region" description="Helical" evidence="5">
    <location>
        <begin position="99"/>
        <end position="116"/>
    </location>
</feature>
<feature type="transmembrane region" description="Helical" evidence="5">
    <location>
        <begin position="128"/>
        <end position="157"/>
    </location>
</feature>
<evidence type="ECO:0000256" key="2">
    <source>
        <dbReference type="ARBA" id="ARBA00022692"/>
    </source>
</evidence>
<dbReference type="PATRIC" id="fig|1423746.3.peg.1311"/>
<dbReference type="GO" id="GO:0005886">
    <property type="term" value="C:plasma membrane"/>
    <property type="evidence" value="ECO:0007669"/>
    <property type="project" value="UniProtKB-SubCell"/>
</dbReference>